<evidence type="ECO:0000313" key="1">
    <source>
        <dbReference type="EMBL" id="MCE3215557.1"/>
    </source>
</evidence>
<proteinExistence type="predicted"/>
<dbReference type="Proteomes" id="UP000823775">
    <property type="component" value="Unassembled WGS sequence"/>
</dbReference>
<dbReference type="EMBL" id="JACEIK010011256">
    <property type="protein sequence ID" value="MCE3215557.1"/>
    <property type="molecule type" value="Genomic_DNA"/>
</dbReference>
<evidence type="ECO:0000313" key="2">
    <source>
        <dbReference type="Proteomes" id="UP000823775"/>
    </source>
</evidence>
<comment type="caution">
    <text evidence="1">The sequence shown here is derived from an EMBL/GenBank/DDBJ whole genome shotgun (WGS) entry which is preliminary data.</text>
</comment>
<name>A0ABS8WW61_DATST</name>
<accession>A0ABS8WW61</accession>
<keyword evidence="2" id="KW-1185">Reference proteome</keyword>
<organism evidence="1 2">
    <name type="scientific">Datura stramonium</name>
    <name type="common">Jimsonweed</name>
    <name type="synonym">Common thornapple</name>
    <dbReference type="NCBI Taxonomy" id="4076"/>
    <lineage>
        <taxon>Eukaryota</taxon>
        <taxon>Viridiplantae</taxon>
        <taxon>Streptophyta</taxon>
        <taxon>Embryophyta</taxon>
        <taxon>Tracheophyta</taxon>
        <taxon>Spermatophyta</taxon>
        <taxon>Magnoliopsida</taxon>
        <taxon>eudicotyledons</taxon>
        <taxon>Gunneridae</taxon>
        <taxon>Pentapetalae</taxon>
        <taxon>asterids</taxon>
        <taxon>lamiids</taxon>
        <taxon>Solanales</taxon>
        <taxon>Solanaceae</taxon>
        <taxon>Solanoideae</taxon>
        <taxon>Datureae</taxon>
        <taxon>Datura</taxon>
    </lineage>
</organism>
<reference evidence="1 2" key="1">
    <citation type="journal article" date="2021" name="BMC Genomics">
        <title>Datura genome reveals duplications of psychoactive alkaloid biosynthetic genes and high mutation rate following tissue culture.</title>
        <authorList>
            <person name="Rajewski A."/>
            <person name="Carter-House D."/>
            <person name="Stajich J."/>
            <person name="Litt A."/>
        </authorList>
    </citation>
    <scope>NUCLEOTIDE SEQUENCE [LARGE SCALE GENOMIC DNA]</scope>
    <source>
        <strain evidence="1">AR-01</strain>
    </source>
</reference>
<protein>
    <submittedName>
        <fullName evidence="1">Uncharacterized protein</fullName>
    </submittedName>
</protein>
<sequence>MEMRGEKRCYVDRVMKQNEWLANSMMGFHSRYQQATQVYWYPRDENQGWNYEFTVESSSHGSDESSYSRIERMLEVVLERVVSTDSGIQELKSDLLHLSQMESRKAL</sequence>
<gene>
    <name evidence="1" type="ORF">HAX54_002794</name>
</gene>